<reference evidence="2 3" key="1">
    <citation type="journal article" date="2014" name="Genome Announc.">
        <title>Complete Genome Sequences of Fish Pathogenic Weissella ceti Strains WS74 and WS105.</title>
        <authorList>
            <person name="Figueiredo H.C."/>
            <person name="Leal C.A."/>
            <person name="Dorella F.A."/>
            <person name="Carvalho A.F."/>
            <person name="Soares S.C."/>
            <person name="Pereira F.L."/>
            <person name="Azevedo V.A."/>
        </authorList>
    </citation>
    <scope>NUCLEOTIDE SEQUENCE [LARGE SCALE GENOMIC DNA]</scope>
    <source>
        <strain evidence="2 3">WS74</strain>
    </source>
</reference>
<proteinExistence type="predicted"/>
<evidence type="ECO:0000256" key="1">
    <source>
        <dbReference type="SAM" id="Phobius"/>
    </source>
</evidence>
<keyword evidence="3" id="KW-1185">Reference proteome</keyword>
<accession>A0A075TYL9</accession>
<name>A0A075TYL9_9LACO</name>
<keyword evidence="1" id="KW-0472">Membrane</keyword>
<organism evidence="2 3">
    <name type="scientific">Weissella ceti</name>
    <dbReference type="NCBI Taxonomy" id="759620"/>
    <lineage>
        <taxon>Bacteria</taxon>
        <taxon>Bacillati</taxon>
        <taxon>Bacillota</taxon>
        <taxon>Bacilli</taxon>
        <taxon>Lactobacillales</taxon>
        <taxon>Lactobacillaceae</taxon>
        <taxon>Weissella</taxon>
    </lineage>
</organism>
<dbReference type="AlphaFoldDB" id="A0A075TYL9"/>
<evidence type="ECO:0000313" key="3">
    <source>
        <dbReference type="Proteomes" id="UP000029079"/>
    </source>
</evidence>
<reference evidence="3" key="2">
    <citation type="submission" date="2014-08" db="EMBL/GenBank/DDBJ databases">
        <title>Complete genome of Weissella ceti strain WS74 isolated from diseased rainbow trout in Brazil.</title>
        <authorList>
            <person name="Figueiredo H.C.P."/>
            <person name="Leal C.A.G."/>
            <person name="Pereira F.L."/>
            <person name="Soares S.C."/>
            <person name="Dorella F.A."/>
            <person name="Carvalho A.F."/>
            <person name="Azevedo V.A.C."/>
        </authorList>
    </citation>
    <scope>NUCLEOTIDE SEQUENCE [LARGE SCALE GENOMIC DNA]</scope>
    <source>
        <strain evidence="3">WS74</strain>
    </source>
</reference>
<dbReference type="RefSeq" id="WP_157788564.1">
    <property type="nucleotide sequence ID" value="NZ_CP009223.1"/>
</dbReference>
<gene>
    <name evidence="2" type="ORF">WS74_0382</name>
</gene>
<sequence>MLIFGFIGILFGFVFLGCGAYFWDTGLPNEENKIEFVMMGIGILLLLVGTYLMFSV</sequence>
<feature type="transmembrane region" description="Helical" evidence="1">
    <location>
        <begin position="36"/>
        <end position="54"/>
    </location>
</feature>
<keyword evidence="1" id="KW-0812">Transmembrane</keyword>
<dbReference type="PATRIC" id="fig|759620.7.peg.367"/>
<feature type="transmembrane region" description="Helical" evidence="1">
    <location>
        <begin position="6"/>
        <end position="24"/>
    </location>
</feature>
<dbReference type="Proteomes" id="UP000029079">
    <property type="component" value="Chromosome"/>
</dbReference>
<dbReference type="KEGG" id="wct:WS74_0382"/>
<protein>
    <submittedName>
        <fullName evidence="2">Uncharacterized protein</fullName>
    </submittedName>
</protein>
<dbReference type="KEGG" id="wce:WS08_0381"/>
<dbReference type="KEGG" id="wci:WS105_0379"/>
<evidence type="ECO:0000313" key="2">
    <source>
        <dbReference type="EMBL" id="AIM62634.1"/>
    </source>
</evidence>
<dbReference type="STRING" id="759620.WS105_0379"/>
<dbReference type="EMBL" id="CP009223">
    <property type="protein sequence ID" value="AIM62634.1"/>
    <property type="molecule type" value="Genomic_DNA"/>
</dbReference>
<keyword evidence="1" id="KW-1133">Transmembrane helix</keyword>